<dbReference type="Proteomes" id="UP000030755">
    <property type="component" value="Unassembled WGS sequence"/>
</dbReference>
<organism evidence="1 3">
    <name type="scientific">Rozella allomycis (strain CSF55)</name>
    <dbReference type="NCBI Taxonomy" id="988480"/>
    <lineage>
        <taxon>Eukaryota</taxon>
        <taxon>Fungi</taxon>
        <taxon>Fungi incertae sedis</taxon>
        <taxon>Cryptomycota</taxon>
        <taxon>Cryptomycota incertae sedis</taxon>
        <taxon>Rozella</taxon>
    </lineage>
</organism>
<evidence type="ECO:0000313" key="1">
    <source>
        <dbReference type="EMBL" id="EPZ31727.1"/>
    </source>
</evidence>
<reference evidence="4" key="2">
    <citation type="journal article" date="2018" name="Nat. Microbiol.">
        <title>Leveraging single-cell genomics to expand the fungal tree of life.</title>
        <authorList>
            <person name="Ahrendt S.R."/>
            <person name="Quandt C.A."/>
            <person name="Ciobanu D."/>
            <person name="Clum A."/>
            <person name="Salamov A."/>
            <person name="Andreopoulos B."/>
            <person name="Cheng J.F."/>
            <person name="Woyke T."/>
            <person name="Pelin A."/>
            <person name="Henrissat B."/>
            <person name="Reynolds N.K."/>
            <person name="Benny G.L."/>
            <person name="Smith M.E."/>
            <person name="James T.Y."/>
            <person name="Grigoriev I.V."/>
        </authorList>
    </citation>
    <scope>NUCLEOTIDE SEQUENCE [LARGE SCALE GENOMIC DNA]</scope>
    <source>
        <strain evidence="4">CSF55</strain>
    </source>
</reference>
<dbReference type="HOGENOM" id="CLU_1422157_0_0_1"/>
<protein>
    <submittedName>
        <fullName evidence="1">Uncharacterized protein</fullName>
    </submittedName>
</protein>
<dbReference type="OrthoDB" id="194386at2759"/>
<sequence length="191" mass="21414">MTQDINCGDFSVSLECDLCEDSLSLLFEPDFDLSCTTAFKVWEGALTLANVLSEAKNNQQKIELKNVLMKIFNDTGLCVELGSGTGFLSILLAKLGVKTLDWSVPLSEQFDPFHAVYSSPITILACETTWLKSLSESLVVTRGNENSRVFTTLNEVIYLFERKKCLVVELDRIPSEEDEGKFVIFHLIMKI</sequence>
<dbReference type="STRING" id="988480.A0A075AP12"/>
<evidence type="ECO:0000313" key="3">
    <source>
        <dbReference type="Proteomes" id="UP000030755"/>
    </source>
</evidence>
<proteinExistence type="predicted"/>
<gene>
    <name evidence="1" type="ORF">O9G_000206</name>
    <name evidence="2" type="ORF">ROZALSC1DRAFT_26447</name>
</gene>
<reference evidence="1 3" key="1">
    <citation type="journal article" date="2013" name="Curr. Biol.">
        <title>Shared signatures of parasitism and phylogenomics unite Cryptomycota and microsporidia.</title>
        <authorList>
            <person name="James T.Y."/>
            <person name="Pelin A."/>
            <person name="Bonen L."/>
            <person name="Ahrendt S."/>
            <person name="Sain D."/>
            <person name="Corradi N."/>
            <person name="Stajich J.E."/>
        </authorList>
    </citation>
    <scope>NUCLEOTIDE SEQUENCE [LARGE SCALE GENOMIC DNA]</scope>
    <source>
        <strain evidence="1">CSF55</strain>
        <strain evidence="1">CSF55</strain>
    </source>
</reference>
<dbReference type="AlphaFoldDB" id="A0A075AP12"/>
<dbReference type="Proteomes" id="UP000281549">
    <property type="component" value="Unassembled WGS sequence"/>
</dbReference>
<evidence type="ECO:0000313" key="2">
    <source>
        <dbReference type="EMBL" id="RKP22151.1"/>
    </source>
</evidence>
<dbReference type="EMBL" id="KE561209">
    <property type="protein sequence ID" value="EPZ31727.1"/>
    <property type="molecule type" value="Genomic_DNA"/>
</dbReference>
<accession>A0A075AP12</accession>
<keyword evidence="3" id="KW-1185">Reference proteome</keyword>
<reference evidence="2" key="3">
    <citation type="submission" date="2018-08" db="EMBL/GenBank/DDBJ databases">
        <title>Leveraging single-cell genomics to expand the Fungal Tree of Life.</title>
        <authorList>
            <consortium name="DOE Joint Genome Institute"/>
            <person name="Ahrendt S.R."/>
            <person name="Quandt C.A."/>
            <person name="Ciobanu D."/>
            <person name="Clum A."/>
            <person name="Salamov A."/>
            <person name="Andreopoulos B."/>
            <person name="Cheng J.-F."/>
            <person name="Woyke T."/>
            <person name="Pelin A."/>
            <person name="Henrissat B."/>
            <person name="Reynolds N."/>
            <person name="Benny G.L."/>
            <person name="Smith M.E."/>
            <person name="James T.Y."/>
            <person name="Grigoriev I.V."/>
        </authorList>
    </citation>
    <scope>NUCLEOTIDE SEQUENCE</scope>
    <source>
        <strain evidence="2">CSF55</strain>
    </source>
</reference>
<name>A0A075AP12_ROZAC</name>
<dbReference type="InterPro" id="IPR029063">
    <property type="entry name" value="SAM-dependent_MTases_sf"/>
</dbReference>
<evidence type="ECO:0000313" key="4">
    <source>
        <dbReference type="Proteomes" id="UP000281549"/>
    </source>
</evidence>
<dbReference type="EMBL" id="ML004907">
    <property type="protein sequence ID" value="RKP22151.1"/>
    <property type="molecule type" value="Genomic_DNA"/>
</dbReference>
<dbReference type="Gene3D" id="3.40.50.150">
    <property type="entry name" value="Vaccinia Virus protein VP39"/>
    <property type="match status" value="1"/>
</dbReference>